<organism evidence="1 2">
    <name type="scientific">Adhaeribacter pallidiroseus</name>
    <dbReference type="NCBI Taxonomy" id="2072847"/>
    <lineage>
        <taxon>Bacteria</taxon>
        <taxon>Pseudomonadati</taxon>
        <taxon>Bacteroidota</taxon>
        <taxon>Cytophagia</taxon>
        <taxon>Cytophagales</taxon>
        <taxon>Hymenobacteraceae</taxon>
        <taxon>Adhaeribacter</taxon>
    </lineage>
</organism>
<gene>
    <name evidence="1" type="ORF">AHMF7616_02206</name>
</gene>
<dbReference type="OrthoDB" id="894219at2"/>
<comment type="caution">
    <text evidence="1">The sequence shown here is derived from an EMBL/GenBank/DDBJ whole genome shotgun (WGS) entry which is preliminary data.</text>
</comment>
<evidence type="ECO:0000313" key="2">
    <source>
        <dbReference type="Proteomes" id="UP000253919"/>
    </source>
</evidence>
<name>A0A369QFB0_9BACT</name>
<protein>
    <recommendedName>
        <fullName evidence="3">DUF937 domain-containing protein</fullName>
    </recommendedName>
</protein>
<dbReference type="AlphaFoldDB" id="A0A369QFB0"/>
<evidence type="ECO:0000313" key="1">
    <source>
        <dbReference type="EMBL" id="RDC63601.1"/>
    </source>
</evidence>
<keyword evidence="2" id="KW-1185">Reference proteome</keyword>
<dbReference type="RefSeq" id="WP_115372873.1">
    <property type="nucleotide sequence ID" value="NZ_QASA01000001.1"/>
</dbReference>
<proteinExistence type="predicted"/>
<sequence length="145" mass="14091">MFDQILDLVKQQVGSNPQVAAAIPAGQEDAVHNEIAHHVTQGLASQATAQGGVGGLLSMLQGGIASGNPITSAIEGGLASSLGSKFGLPPAATGAIAAALPGLLQRFSSKAADPNDSSITPDSISHSLSNLGGGGIGGALGGLFK</sequence>
<dbReference type="EMBL" id="QASA01000001">
    <property type="protein sequence ID" value="RDC63601.1"/>
    <property type="molecule type" value="Genomic_DNA"/>
</dbReference>
<evidence type="ECO:0008006" key="3">
    <source>
        <dbReference type="Google" id="ProtNLM"/>
    </source>
</evidence>
<accession>A0A369QFB0</accession>
<reference evidence="1 2" key="1">
    <citation type="submission" date="2018-04" db="EMBL/GenBank/DDBJ databases">
        <title>Adhaeribacter sp. HMF7616 genome sequencing and assembly.</title>
        <authorList>
            <person name="Kang H."/>
            <person name="Kang J."/>
            <person name="Cha I."/>
            <person name="Kim H."/>
            <person name="Joh K."/>
        </authorList>
    </citation>
    <scope>NUCLEOTIDE SEQUENCE [LARGE SCALE GENOMIC DNA]</scope>
    <source>
        <strain evidence="1 2">HMF7616</strain>
    </source>
</reference>
<dbReference type="Proteomes" id="UP000253919">
    <property type="component" value="Unassembled WGS sequence"/>
</dbReference>